<dbReference type="Proteomes" id="UP000500741">
    <property type="component" value="Chromosome"/>
</dbReference>
<feature type="transmembrane region" description="Helical" evidence="1">
    <location>
        <begin position="7"/>
        <end position="26"/>
    </location>
</feature>
<name>A0A6G8AYA6_9LACO</name>
<protein>
    <submittedName>
        <fullName evidence="2">Uncharacterized protein</fullName>
    </submittedName>
</protein>
<keyword evidence="1" id="KW-0472">Membrane</keyword>
<keyword evidence="3" id="KW-1185">Reference proteome</keyword>
<dbReference type="AlphaFoldDB" id="A0A6G8AYA6"/>
<dbReference type="KEGG" id="wco:G7084_00105"/>
<dbReference type="RefSeq" id="WP_166008913.1">
    <property type="nucleotide sequence ID" value="NZ_CP049888.1"/>
</dbReference>
<gene>
    <name evidence="2" type="ORF">G7084_00105</name>
</gene>
<dbReference type="EMBL" id="CP049888">
    <property type="protein sequence ID" value="QIL49863.1"/>
    <property type="molecule type" value="Genomic_DNA"/>
</dbReference>
<evidence type="ECO:0000256" key="1">
    <source>
        <dbReference type="SAM" id="Phobius"/>
    </source>
</evidence>
<evidence type="ECO:0000313" key="2">
    <source>
        <dbReference type="EMBL" id="QIL49863.1"/>
    </source>
</evidence>
<feature type="transmembrane region" description="Helical" evidence="1">
    <location>
        <begin position="32"/>
        <end position="49"/>
    </location>
</feature>
<keyword evidence="1" id="KW-0812">Transmembrane</keyword>
<evidence type="ECO:0000313" key="3">
    <source>
        <dbReference type="Proteomes" id="UP000500741"/>
    </source>
</evidence>
<organism evidence="2 3">
    <name type="scientific">Weissella coleopterorum</name>
    <dbReference type="NCBI Taxonomy" id="2714949"/>
    <lineage>
        <taxon>Bacteria</taxon>
        <taxon>Bacillati</taxon>
        <taxon>Bacillota</taxon>
        <taxon>Bacilli</taxon>
        <taxon>Lactobacillales</taxon>
        <taxon>Lactobacillaceae</taxon>
        <taxon>Weissella</taxon>
    </lineage>
</organism>
<sequence>MKILNKIPWSFVLLVAGFVFLAIGSFFIAPVITWFVIAIELIVLSYLVVPNGGNHELK</sequence>
<proteinExistence type="predicted"/>
<reference evidence="2 3" key="1">
    <citation type="submission" date="2020-03" db="EMBL/GenBank/DDBJ databases">
        <title>Weissella sp. nov., isolated from Cybister lewisianus.</title>
        <authorList>
            <person name="Hyun D.-W."/>
            <person name="Bae J.-W."/>
        </authorList>
    </citation>
    <scope>NUCLEOTIDE SEQUENCE [LARGE SCALE GENOMIC DNA]</scope>
    <source>
        <strain evidence="2 3">HDW19</strain>
    </source>
</reference>
<keyword evidence="1" id="KW-1133">Transmembrane helix</keyword>
<accession>A0A6G8AYA6</accession>